<accession>A0A918JRD1</accession>
<feature type="signal peptide" evidence="1">
    <location>
        <begin position="1"/>
        <end position="24"/>
    </location>
</feature>
<protein>
    <submittedName>
        <fullName evidence="3">Peptidoglycan-binding protein</fullName>
    </submittedName>
</protein>
<keyword evidence="1" id="KW-0732">Signal</keyword>
<reference evidence="3" key="2">
    <citation type="submission" date="2020-09" db="EMBL/GenBank/DDBJ databases">
        <authorList>
            <person name="Sun Q."/>
            <person name="Kim S."/>
        </authorList>
    </citation>
    <scope>NUCLEOTIDE SEQUENCE</scope>
    <source>
        <strain evidence="3">KCTC 23732</strain>
    </source>
</reference>
<dbReference type="Pfam" id="PF04773">
    <property type="entry name" value="FecR"/>
    <property type="match status" value="1"/>
</dbReference>
<dbReference type="InterPro" id="IPR018392">
    <property type="entry name" value="LysM"/>
</dbReference>
<gene>
    <name evidence="3" type="ORF">GCM10011450_28040</name>
</gene>
<keyword evidence="4" id="KW-1185">Reference proteome</keyword>
<dbReference type="Gene3D" id="2.60.120.1440">
    <property type="match status" value="1"/>
</dbReference>
<dbReference type="SMART" id="SM00257">
    <property type="entry name" value="LysM"/>
    <property type="match status" value="1"/>
</dbReference>
<dbReference type="AlphaFoldDB" id="A0A918JRD1"/>
<comment type="caution">
    <text evidence="3">The sequence shown here is derived from an EMBL/GenBank/DDBJ whole genome shotgun (WGS) entry which is preliminary data.</text>
</comment>
<evidence type="ECO:0000256" key="1">
    <source>
        <dbReference type="SAM" id="SignalP"/>
    </source>
</evidence>
<evidence type="ECO:0000313" key="4">
    <source>
        <dbReference type="Proteomes" id="UP000608345"/>
    </source>
</evidence>
<organism evidence="3 4">
    <name type="scientific">Advenella faeciporci</name>
    <dbReference type="NCBI Taxonomy" id="797535"/>
    <lineage>
        <taxon>Bacteria</taxon>
        <taxon>Pseudomonadati</taxon>
        <taxon>Pseudomonadota</taxon>
        <taxon>Betaproteobacteria</taxon>
        <taxon>Burkholderiales</taxon>
        <taxon>Alcaligenaceae</taxon>
    </lineage>
</organism>
<dbReference type="Gene3D" id="3.10.350.10">
    <property type="entry name" value="LysM domain"/>
    <property type="match status" value="1"/>
</dbReference>
<evidence type="ECO:0000259" key="2">
    <source>
        <dbReference type="SMART" id="SM00257"/>
    </source>
</evidence>
<dbReference type="RefSeq" id="WP_189386129.1">
    <property type="nucleotide sequence ID" value="NZ_BAABFY010000037.1"/>
</dbReference>
<feature type="chain" id="PRO_5037249926" evidence="1">
    <location>
        <begin position="25"/>
        <end position="366"/>
    </location>
</feature>
<sequence length="366" mass="39283">MKINTLISFLLLNITALLMHNAQAQPAGAHGNNFLYQIKHGETLSSLSETFTTNQSNWQAIKRNNYIANTRKIPTGMTLRIPFTLIDEVPDQATIIYLTGNVLVNNRLIGKNHLISEADTITTGKQSNITFALSDESKVQIPPDSTVFVERLRKFRGTGLIDSIFNIESGKLAAHASPNKTGVGRFEIRTPVSITGVRGTVVRAEASPQAGSSSELLNGKAAFIPSASSHQSVHLNANQGITANNKGQAGDIIELLPPPEIRLSQSSPFAFKVTILPVSGATAYLVRVSNDISGYDVLYTDTVRKPETSVTGPGKGTYYVSVRSIDSNQLAGADAVQPFTITATGIMTESGVSIGTQSGPLLQRQY</sequence>
<dbReference type="InterPro" id="IPR006860">
    <property type="entry name" value="FecR"/>
</dbReference>
<dbReference type="PANTHER" id="PTHR38731">
    <property type="entry name" value="LIPL45-RELATED LIPOPROTEIN-RELATED"/>
    <property type="match status" value="1"/>
</dbReference>
<dbReference type="EMBL" id="BMYS01000034">
    <property type="protein sequence ID" value="GGW96942.1"/>
    <property type="molecule type" value="Genomic_DNA"/>
</dbReference>
<dbReference type="Proteomes" id="UP000608345">
    <property type="component" value="Unassembled WGS sequence"/>
</dbReference>
<feature type="domain" description="LysM" evidence="2">
    <location>
        <begin position="35"/>
        <end position="82"/>
    </location>
</feature>
<reference evidence="3" key="1">
    <citation type="journal article" date="2014" name="Int. J. Syst. Evol. Microbiol.">
        <title>Complete genome sequence of Corynebacterium casei LMG S-19264T (=DSM 44701T), isolated from a smear-ripened cheese.</title>
        <authorList>
            <consortium name="US DOE Joint Genome Institute (JGI-PGF)"/>
            <person name="Walter F."/>
            <person name="Albersmeier A."/>
            <person name="Kalinowski J."/>
            <person name="Ruckert C."/>
        </authorList>
    </citation>
    <scope>NUCLEOTIDE SEQUENCE</scope>
    <source>
        <strain evidence="3">KCTC 23732</strain>
    </source>
</reference>
<proteinExistence type="predicted"/>
<dbReference type="InterPro" id="IPR036779">
    <property type="entry name" value="LysM_dom_sf"/>
</dbReference>
<evidence type="ECO:0000313" key="3">
    <source>
        <dbReference type="EMBL" id="GGW96942.1"/>
    </source>
</evidence>
<name>A0A918JRD1_9BURK</name>
<dbReference type="Pfam" id="PF01476">
    <property type="entry name" value="LysM"/>
    <property type="match status" value="1"/>
</dbReference>